<dbReference type="Proteomes" id="UP000007129">
    <property type="component" value="Unassembled WGS sequence"/>
</dbReference>
<reference evidence="2 3" key="1">
    <citation type="journal article" date="2012" name="BMC Genomics">
        <title>Tools to kill: Genome of one of the most destructive plant pathogenic fungi Macrophomina phaseolina.</title>
        <authorList>
            <person name="Islam M.S."/>
            <person name="Haque M.S."/>
            <person name="Islam M.M."/>
            <person name="Emdad E.M."/>
            <person name="Halim A."/>
            <person name="Hossen Q.M.M."/>
            <person name="Hossain M.Z."/>
            <person name="Ahmed B."/>
            <person name="Rahim S."/>
            <person name="Rahman M.S."/>
            <person name="Alam M.M."/>
            <person name="Hou S."/>
            <person name="Wan X."/>
            <person name="Saito J.A."/>
            <person name="Alam M."/>
        </authorList>
    </citation>
    <scope>NUCLEOTIDE SEQUENCE [LARGE SCALE GENOMIC DNA]</scope>
    <source>
        <strain evidence="2 3">MS6</strain>
    </source>
</reference>
<dbReference type="VEuPathDB" id="FungiDB:MPH_08334"/>
<dbReference type="STRING" id="1126212.K2SC97"/>
<proteinExistence type="predicted"/>
<dbReference type="InParanoid" id="K2SC97"/>
<keyword evidence="2" id="KW-0808">Transferase</keyword>
<feature type="region of interest" description="Disordered" evidence="1">
    <location>
        <begin position="169"/>
        <end position="201"/>
    </location>
</feature>
<accession>K2SC97</accession>
<evidence type="ECO:0000313" key="3">
    <source>
        <dbReference type="Proteomes" id="UP000007129"/>
    </source>
</evidence>
<evidence type="ECO:0000313" key="2">
    <source>
        <dbReference type="EMBL" id="EKG14485.1"/>
    </source>
</evidence>
<name>K2SC97_MACPH</name>
<keyword evidence="2" id="KW-0418">Kinase</keyword>
<gene>
    <name evidence="2" type="ORF">MPH_08334</name>
</gene>
<dbReference type="HOGENOM" id="CLU_1360636_0_0_1"/>
<protein>
    <submittedName>
        <fullName evidence="2">Putative histidine kinase HHK6p</fullName>
    </submittedName>
</protein>
<comment type="caution">
    <text evidence="2">The sequence shown here is derived from an EMBL/GenBank/DDBJ whole genome shotgun (WGS) entry which is preliminary data.</text>
</comment>
<organism evidence="2 3">
    <name type="scientific">Macrophomina phaseolina (strain MS6)</name>
    <name type="common">Charcoal rot fungus</name>
    <dbReference type="NCBI Taxonomy" id="1126212"/>
    <lineage>
        <taxon>Eukaryota</taxon>
        <taxon>Fungi</taxon>
        <taxon>Dikarya</taxon>
        <taxon>Ascomycota</taxon>
        <taxon>Pezizomycotina</taxon>
        <taxon>Dothideomycetes</taxon>
        <taxon>Dothideomycetes incertae sedis</taxon>
        <taxon>Botryosphaeriales</taxon>
        <taxon>Botryosphaeriaceae</taxon>
        <taxon>Macrophomina</taxon>
    </lineage>
</organism>
<dbReference type="EMBL" id="AHHD01000347">
    <property type="protein sequence ID" value="EKG14485.1"/>
    <property type="molecule type" value="Genomic_DNA"/>
</dbReference>
<dbReference type="AlphaFoldDB" id="K2SC97"/>
<evidence type="ECO:0000256" key="1">
    <source>
        <dbReference type="SAM" id="MobiDB-lite"/>
    </source>
</evidence>
<sequence>MRSSTGRIIRWLGTCTDIHDQVEALKEATKLRDQLKKVVECANVSLSVIDRNRCVSFHEGDFPPQQHGGEDATLGKSISEAYRECINGRSIHDVESALEKMWEGLCGPMTIDVTTADGREYYTLKLVPITEDAEGRTQRTGAIHQVILVSMNVTGMTRPVASFLEKTLKHTVRRPKASPGAQTKGGGTRSLHGHGQSCRGS</sequence>
<dbReference type="GO" id="GO:0016301">
    <property type="term" value="F:kinase activity"/>
    <property type="evidence" value="ECO:0007669"/>
    <property type="project" value="UniProtKB-KW"/>
</dbReference>